<dbReference type="EMBL" id="CP045892">
    <property type="protein sequence ID" value="QQP53175.1"/>
    <property type="molecule type" value="Genomic_DNA"/>
</dbReference>
<evidence type="ECO:0000313" key="1">
    <source>
        <dbReference type="EMBL" id="QQP53175.1"/>
    </source>
</evidence>
<accession>A0A7T8KC42</accession>
<dbReference type="AlphaFoldDB" id="A0A7T8KC42"/>
<gene>
    <name evidence="1" type="ORF">FKW44_005546</name>
</gene>
<sequence>MPILENEGYVLCRTQIATLYILLFGDVVKRNVDFMLKEFLSKMFKTIPPRIKAMIEAKRRILT</sequence>
<dbReference type="Proteomes" id="UP000595437">
    <property type="component" value="Chromosome 3"/>
</dbReference>
<protein>
    <submittedName>
        <fullName evidence="1">Uncharacterized protein</fullName>
    </submittedName>
</protein>
<organism evidence="1 2">
    <name type="scientific">Caligus rogercresseyi</name>
    <name type="common">Sea louse</name>
    <dbReference type="NCBI Taxonomy" id="217165"/>
    <lineage>
        <taxon>Eukaryota</taxon>
        <taxon>Metazoa</taxon>
        <taxon>Ecdysozoa</taxon>
        <taxon>Arthropoda</taxon>
        <taxon>Crustacea</taxon>
        <taxon>Multicrustacea</taxon>
        <taxon>Hexanauplia</taxon>
        <taxon>Copepoda</taxon>
        <taxon>Siphonostomatoida</taxon>
        <taxon>Caligidae</taxon>
        <taxon>Caligus</taxon>
    </lineage>
</organism>
<evidence type="ECO:0000313" key="2">
    <source>
        <dbReference type="Proteomes" id="UP000595437"/>
    </source>
</evidence>
<name>A0A7T8KC42_CALRO</name>
<proteinExistence type="predicted"/>
<reference evidence="2" key="1">
    <citation type="submission" date="2021-01" db="EMBL/GenBank/DDBJ databases">
        <title>Caligus Genome Assembly.</title>
        <authorList>
            <person name="Gallardo-Escarate C."/>
        </authorList>
    </citation>
    <scope>NUCLEOTIDE SEQUENCE [LARGE SCALE GENOMIC DNA]</scope>
</reference>
<keyword evidence="2" id="KW-1185">Reference proteome</keyword>